<dbReference type="SMART" id="SM00558">
    <property type="entry name" value="JmjC"/>
    <property type="match status" value="1"/>
</dbReference>
<dbReference type="EMBL" id="CDMZ01003980">
    <property type="protein sequence ID" value="CEM48263.1"/>
    <property type="molecule type" value="Genomic_DNA"/>
</dbReference>
<dbReference type="InterPro" id="IPR003347">
    <property type="entry name" value="JmjC_dom"/>
</dbReference>
<sequence>MPFLDLRAIVTQSRLSKEWHGIATRSLRERSFSFLVVGRITVIGRLARGPDFLIISVLDTLDFVPSFPFRPAGKARPLPSHARLSSANLRKYSKDLRTALTEWRGFPCSKGLVMVSGQPELSEAAQSVLYEIRSHPPVLTLPLTTPSIDPRRLASCAAAAVFPSNEGGGGDWAIPDSTGMEFDVTAGIHPRRVSSSSSSSAVSAVSVSSETAAEGSLAVLTARTGRQRQARTWRDEIESAQRALGGGVPVESLQCRIEVVSQIASFVATLAPYAVIDSHKDAVNLPCGTIVFGLNTSDAARLSELRDGSEVSLLRWVSESSDGPLLVRFPHALDYSFRNYELFSILEGASRLRVGETPFPVPPISLPSQPERPAATVSPANHEPSAAQPNDSRPPPAGGPSPAPEQTSAATEGYPVCVSGSAFCAYLRAEQGGRLGALPSASSSSSSRHSPTNRSSSVCPPRLYVADPLALDDALISRTPLAQWRPPRPETVTTPRIHSRWLLAGSVGTGSDLHEEPEGTGVWVHVVTGGKRWLCFPPSARLSSSECPVLSSQLDVLGSHEKREDREGKSEWQRELQTAASRYVAEGGGAPSGSLSDPSGQGVPFCLDILQGPGETLVIPPGWWHLVVNVDTHAPQMGGEGGHSTGMRNIDVVRGEAEVGGRAGSQSSQDVFGAGRPGTSVCPGTEADELPAERPKKELMGRSLKASIQVVNSKQNQFASSQSLKWTVAVAENYF</sequence>
<gene>
    <name evidence="3" type="ORF">Cvel_8753</name>
</gene>
<evidence type="ECO:0000256" key="1">
    <source>
        <dbReference type="SAM" id="MobiDB-lite"/>
    </source>
</evidence>
<feature type="domain" description="JmjC" evidence="2">
    <location>
        <begin position="468"/>
        <end position="661"/>
    </location>
</feature>
<dbReference type="AlphaFoldDB" id="A0A0G4HUX1"/>
<reference evidence="3" key="1">
    <citation type="submission" date="2014-11" db="EMBL/GenBank/DDBJ databases">
        <authorList>
            <person name="Otto D Thomas"/>
            <person name="Naeem Raeece"/>
        </authorList>
    </citation>
    <scope>NUCLEOTIDE SEQUENCE</scope>
</reference>
<evidence type="ECO:0000313" key="3">
    <source>
        <dbReference type="EMBL" id="CEM48263.1"/>
    </source>
</evidence>
<name>A0A0G4HUX1_9ALVE</name>
<dbReference type="Pfam" id="PF02373">
    <property type="entry name" value="JmjC"/>
    <property type="match status" value="1"/>
</dbReference>
<dbReference type="Gene3D" id="2.60.120.650">
    <property type="entry name" value="Cupin"/>
    <property type="match status" value="1"/>
</dbReference>
<proteinExistence type="predicted"/>
<protein>
    <recommendedName>
        <fullName evidence="2">JmjC domain-containing protein</fullName>
    </recommendedName>
</protein>
<feature type="compositionally biased region" description="Pro residues" evidence="1">
    <location>
        <begin position="392"/>
        <end position="403"/>
    </location>
</feature>
<feature type="region of interest" description="Disordered" evidence="1">
    <location>
        <begin position="661"/>
        <end position="689"/>
    </location>
</feature>
<accession>A0A0G4HUX1</accession>
<feature type="region of interest" description="Disordered" evidence="1">
    <location>
        <begin position="363"/>
        <end position="410"/>
    </location>
</feature>
<feature type="compositionally biased region" description="Low complexity" evidence="1">
    <location>
        <begin position="440"/>
        <end position="457"/>
    </location>
</feature>
<dbReference type="VEuPathDB" id="CryptoDB:Cvel_8753"/>
<dbReference type="InterPro" id="IPR050910">
    <property type="entry name" value="JMJD6_ArgDemeth/LysHydrox"/>
</dbReference>
<feature type="region of interest" description="Disordered" evidence="1">
    <location>
        <begin position="437"/>
        <end position="459"/>
    </location>
</feature>
<dbReference type="PANTHER" id="PTHR12480">
    <property type="entry name" value="ARGININE DEMETHYLASE AND LYSYL-HYDROXYLASE JMJD"/>
    <property type="match status" value="1"/>
</dbReference>
<organism evidence="3">
    <name type="scientific">Chromera velia CCMP2878</name>
    <dbReference type="NCBI Taxonomy" id="1169474"/>
    <lineage>
        <taxon>Eukaryota</taxon>
        <taxon>Sar</taxon>
        <taxon>Alveolata</taxon>
        <taxon>Colpodellida</taxon>
        <taxon>Chromeraceae</taxon>
        <taxon>Chromera</taxon>
    </lineage>
</organism>
<dbReference type="SUPFAM" id="SSF51197">
    <property type="entry name" value="Clavaminate synthase-like"/>
    <property type="match status" value="1"/>
</dbReference>
<dbReference type="PROSITE" id="PS51184">
    <property type="entry name" value="JMJC"/>
    <property type="match status" value="1"/>
</dbReference>
<evidence type="ECO:0000259" key="2">
    <source>
        <dbReference type="PROSITE" id="PS51184"/>
    </source>
</evidence>